<dbReference type="SUPFAM" id="SSF53474">
    <property type="entry name" value="alpha/beta-Hydrolases"/>
    <property type="match status" value="1"/>
</dbReference>
<keyword evidence="2" id="KW-0378">Hydrolase</keyword>
<dbReference type="InterPro" id="IPR029058">
    <property type="entry name" value="AB_hydrolase_fold"/>
</dbReference>
<dbReference type="PANTHER" id="PTHR47751:SF2">
    <property type="entry name" value="DLTD N-TERMINAL DOMAIN PROTEIN (AFU_ORTHOLOGUE AFUA_8G00380)-RELATED"/>
    <property type="match status" value="1"/>
</dbReference>
<dbReference type="InterPro" id="IPR000383">
    <property type="entry name" value="Xaa-Pro-like_dom"/>
</dbReference>
<dbReference type="EMBL" id="CP157199">
    <property type="protein sequence ID" value="XBG60068.1"/>
    <property type="molecule type" value="Genomic_DNA"/>
</dbReference>
<accession>A0AAU7BPQ4</accession>
<feature type="domain" description="Xaa-Pro dipeptidyl-peptidase-like" evidence="1">
    <location>
        <begin position="11"/>
        <end position="136"/>
    </location>
</feature>
<dbReference type="InterPro" id="IPR051411">
    <property type="entry name" value="Polyketide_trans_af380"/>
</dbReference>
<organism evidence="2">
    <name type="scientific">Pontimicrobium sp. SW4</name>
    <dbReference type="NCBI Taxonomy" id="3153519"/>
    <lineage>
        <taxon>Bacteria</taxon>
        <taxon>Pseudomonadati</taxon>
        <taxon>Bacteroidota</taxon>
        <taxon>Flavobacteriia</taxon>
        <taxon>Flavobacteriales</taxon>
        <taxon>Flavobacteriaceae</taxon>
        <taxon>Pontimicrobium</taxon>
    </lineage>
</organism>
<evidence type="ECO:0000259" key="1">
    <source>
        <dbReference type="Pfam" id="PF02129"/>
    </source>
</evidence>
<name>A0AAU7BPQ4_9FLAO</name>
<dbReference type="Gene3D" id="1.10.10.800">
    <property type="match status" value="1"/>
</dbReference>
<dbReference type="Pfam" id="PF02129">
    <property type="entry name" value="Peptidase_S15"/>
    <property type="match status" value="1"/>
</dbReference>
<gene>
    <name evidence="2" type="ORF">ABGB03_09355</name>
</gene>
<dbReference type="AlphaFoldDB" id="A0AAU7BPQ4"/>
<reference evidence="2" key="1">
    <citation type="submission" date="2024-05" db="EMBL/GenBank/DDBJ databases">
        <title>Pontimicrobium maritimus sp. nov., isolated form sea water.</title>
        <authorList>
            <person name="Muhammad N."/>
            <person name="Vuong T.Q."/>
            <person name="Han H.L."/>
            <person name="Kim S.-G."/>
        </authorList>
    </citation>
    <scope>NUCLEOTIDE SEQUENCE</scope>
    <source>
        <strain evidence="2">SW4</strain>
    </source>
</reference>
<sequence length="303" mass="34468">MYQKIEFLSQGITLRGRLYVPKNNKNKPPIVIMAHGFTTTINEMTADKYAERFRKVGYAVLLYDHRNLGVSDGEPRQEINFWVQSRGYIDAIDFVYTQSRIDTSKVAIWGASMSAREVFLVGSIDERVSAIITIIPAFGDDYPAEDKDGSLYQFAKKTLLSDNILELPYSTTKQMTIVSHDQINTPSKLKELTAYRWFIEYGGRFGTNWKNIVSLSITEAPKQLHLGQCAPHLKAPILMIVAKNDEMQGASPKVTETIFKSINQSKEWVDISGGHFGLLYYPSQLFEKSSKAQINFLERQFNK</sequence>
<protein>
    <submittedName>
        <fullName evidence="2">Alpha/beta fold hydrolase</fullName>
    </submittedName>
</protein>
<evidence type="ECO:0000313" key="2">
    <source>
        <dbReference type="EMBL" id="XBG60068.1"/>
    </source>
</evidence>
<proteinExistence type="predicted"/>
<dbReference type="GO" id="GO:0016787">
    <property type="term" value="F:hydrolase activity"/>
    <property type="evidence" value="ECO:0007669"/>
    <property type="project" value="UniProtKB-KW"/>
</dbReference>
<dbReference type="PANTHER" id="PTHR47751">
    <property type="entry name" value="SUPERFAMILY HYDROLASE, PUTATIVE (AFU_ORTHOLOGUE AFUA_2G16580)-RELATED"/>
    <property type="match status" value="1"/>
</dbReference>
<dbReference type="RefSeq" id="WP_347922224.1">
    <property type="nucleotide sequence ID" value="NZ_CP157199.1"/>
</dbReference>
<dbReference type="Gene3D" id="3.40.50.1820">
    <property type="entry name" value="alpha/beta hydrolase"/>
    <property type="match status" value="1"/>
</dbReference>